<organism evidence="7">
    <name type="scientific">Lecanora saxigena</name>
    <dbReference type="NCBI Taxonomy" id="1585466"/>
    <lineage>
        <taxon>Eukaryota</taxon>
        <taxon>Fungi</taxon>
        <taxon>Dikarya</taxon>
        <taxon>Ascomycota</taxon>
        <taxon>Pezizomycotina</taxon>
        <taxon>Lecanoromycetes</taxon>
        <taxon>OSLEUM clade</taxon>
        <taxon>Lecanoromycetidae</taxon>
        <taxon>Lecanorales</taxon>
        <taxon>Lecanorineae</taxon>
        <taxon>Lecanoraceae</taxon>
        <taxon>Lecanora</taxon>
    </lineage>
</organism>
<gene>
    <name evidence="7" type="primary">rps3</name>
</gene>
<name>A0A482JYX9_9LECA</name>
<comment type="subcellular location">
    <subcellularLocation>
        <location evidence="1">Mitochondrion</location>
    </subcellularLocation>
</comment>
<dbReference type="RefSeq" id="YP_009629594.1">
    <property type="nucleotide sequence ID" value="NC_042183.1"/>
</dbReference>
<dbReference type="GO" id="GO:1990904">
    <property type="term" value="C:ribonucleoprotein complex"/>
    <property type="evidence" value="ECO:0007669"/>
    <property type="project" value="UniProtKB-KW"/>
</dbReference>
<dbReference type="GO" id="GO:0003735">
    <property type="term" value="F:structural constituent of ribosome"/>
    <property type="evidence" value="ECO:0007669"/>
    <property type="project" value="InterPro"/>
</dbReference>
<comment type="similarity">
    <text evidence="2">Belongs to the universal ribosomal protein uS3 family.</text>
</comment>
<dbReference type="GO" id="GO:0005840">
    <property type="term" value="C:ribosome"/>
    <property type="evidence" value="ECO:0007669"/>
    <property type="project" value="UniProtKB-KW"/>
</dbReference>
<dbReference type="InterPro" id="IPR007980">
    <property type="entry name" value="Ribosomal_uS3m_fun"/>
</dbReference>
<evidence type="ECO:0000256" key="3">
    <source>
        <dbReference type="ARBA" id="ARBA00022980"/>
    </source>
</evidence>
<evidence type="ECO:0000313" key="7">
    <source>
        <dbReference type="EMBL" id="QBP39479.1"/>
    </source>
</evidence>
<evidence type="ECO:0000256" key="5">
    <source>
        <dbReference type="ARBA" id="ARBA00023274"/>
    </source>
</evidence>
<geneLocation type="mitochondrion" evidence="7"/>
<evidence type="ECO:0000256" key="4">
    <source>
        <dbReference type="ARBA" id="ARBA00023128"/>
    </source>
</evidence>
<keyword evidence="3 7" id="KW-0689">Ribosomal protein</keyword>
<evidence type="ECO:0000256" key="6">
    <source>
        <dbReference type="ARBA" id="ARBA00035157"/>
    </source>
</evidence>
<dbReference type="AlphaFoldDB" id="A0A482JYX9"/>
<dbReference type="EMBL" id="MH359409">
    <property type="protein sequence ID" value="QBP39479.1"/>
    <property type="molecule type" value="Genomic_DNA"/>
</dbReference>
<protein>
    <recommendedName>
        <fullName evidence="6">Small ribosomal subunit protein uS3m</fullName>
    </recommendedName>
</protein>
<dbReference type="Pfam" id="PF05316">
    <property type="entry name" value="VAR1"/>
    <property type="match status" value="1"/>
</dbReference>
<dbReference type="GO" id="GO:0006412">
    <property type="term" value="P:translation"/>
    <property type="evidence" value="ECO:0007669"/>
    <property type="project" value="InterPro"/>
</dbReference>
<accession>A0A482JYX9</accession>
<dbReference type="GeneID" id="40139950"/>
<proteinExistence type="inferred from homology"/>
<evidence type="ECO:0000256" key="2">
    <source>
        <dbReference type="ARBA" id="ARBA00010761"/>
    </source>
</evidence>
<reference evidence="7" key="1">
    <citation type="submission" date="2018-05" db="EMBL/GenBank/DDBJ databases">
        <authorList>
            <person name="Coplin H.S."/>
            <person name="Keepers K.G."/>
            <person name="Pogoda C.S."/>
            <person name="Tripp E.A."/>
            <person name="Lendemer J.C."/>
            <person name="Kane N.C."/>
        </authorList>
    </citation>
    <scope>NUCLEOTIDE SEQUENCE</scope>
</reference>
<keyword evidence="5" id="KW-0687">Ribonucleoprotein</keyword>
<sequence>MNNLKTFNEKTSFANLQDRACNFNSKEKKYENTNLAPTLNLFNTKLKKHKWAKKENVEFKKNLAGKSKYFLPAHTEWFNSIYAYNQNTIKNLPVALKVTFKLLKSYFNLYSRKLETIKGSRRLFLRRKRLSSNRILISKPELKHTSEKISFVFYVYNRQKKYIYNKIKKIASLDNYLKHYVNKCLRKEIFSLYLRKSLYFNKCKFEERYILPISNLIKKVYNKEIEFHVVNLKYLYFNSHIFSEILVTKLKNRNNKLLRVLKSSLFNFKVPGMDRIAVYREMYNKKKILQNPKVVMENEMFDPADLDRDIDPSDNKDVLQFSFEKAELTDFSRKNSRREKSFSHYSLDMRNAILKLIKNKHVNGIRIEVAGRLSRRNTANRSVFKLAYKGSIRNMDSSYKGLSTVVSRGYAKSNLQYTNIKSKVRGGSFGLKGWVSSI</sequence>
<keyword evidence="4 7" id="KW-0496">Mitochondrion</keyword>
<evidence type="ECO:0000256" key="1">
    <source>
        <dbReference type="ARBA" id="ARBA00004173"/>
    </source>
</evidence>
<dbReference type="GO" id="GO:0005739">
    <property type="term" value="C:mitochondrion"/>
    <property type="evidence" value="ECO:0007669"/>
    <property type="project" value="UniProtKB-SubCell"/>
</dbReference>